<feature type="compositionally biased region" description="Acidic residues" evidence="1">
    <location>
        <begin position="103"/>
        <end position="112"/>
    </location>
</feature>
<evidence type="ECO:0000256" key="1">
    <source>
        <dbReference type="SAM" id="MobiDB-lite"/>
    </source>
</evidence>
<proteinExistence type="predicted"/>
<feature type="region of interest" description="Disordered" evidence="1">
    <location>
        <begin position="68"/>
        <end position="112"/>
    </location>
</feature>
<dbReference type="Proteomes" id="UP000054636">
    <property type="component" value="Unassembled WGS sequence"/>
</dbReference>
<protein>
    <submittedName>
        <fullName evidence="2">Uncharacterized protein</fullName>
    </submittedName>
</protein>
<accession>A0A0W8CTC8</accession>
<organism evidence="2 3">
    <name type="scientific">Phytophthora nicotianae</name>
    <name type="common">Potato buckeye rot agent</name>
    <name type="synonym">Phytophthora parasitica</name>
    <dbReference type="NCBI Taxonomy" id="4792"/>
    <lineage>
        <taxon>Eukaryota</taxon>
        <taxon>Sar</taxon>
        <taxon>Stramenopiles</taxon>
        <taxon>Oomycota</taxon>
        <taxon>Peronosporomycetes</taxon>
        <taxon>Peronosporales</taxon>
        <taxon>Peronosporaceae</taxon>
        <taxon>Phytophthora</taxon>
    </lineage>
</organism>
<evidence type="ECO:0000313" key="2">
    <source>
        <dbReference type="EMBL" id="KUF87338.1"/>
    </source>
</evidence>
<name>A0A0W8CTC8_PHYNI</name>
<comment type="caution">
    <text evidence="2">The sequence shown here is derived from an EMBL/GenBank/DDBJ whole genome shotgun (WGS) entry which is preliminary data.</text>
</comment>
<sequence length="112" mass="13140">MLRRALRSRAAFVRPQATRAFAKKADASKQVLRPIHFEHDEDDTAERPFRIVGVRDLEVQDWEYPTRVESDQKNKNRRRVLQPVRQPHHGGAGTGHPEIIKEFEEDNEEDEE</sequence>
<evidence type="ECO:0000313" key="3">
    <source>
        <dbReference type="Proteomes" id="UP000054636"/>
    </source>
</evidence>
<dbReference type="AlphaFoldDB" id="A0A0W8CTC8"/>
<dbReference type="EMBL" id="LNFP01001185">
    <property type="protein sequence ID" value="KUF87338.1"/>
    <property type="molecule type" value="Genomic_DNA"/>
</dbReference>
<gene>
    <name evidence="2" type="ORF">AM588_10003131</name>
</gene>
<reference evidence="2 3" key="1">
    <citation type="submission" date="2015-11" db="EMBL/GenBank/DDBJ databases">
        <title>Genomes and virulence difference between two physiological races of Phytophthora nicotianae.</title>
        <authorList>
            <person name="Liu H."/>
            <person name="Ma X."/>
            <person name="Yu H."/>
            <person name="Fang D."/>
            <person name="Li Y."/>
            <person name="Wang X."/>
            <person name="Wang W."/>
            <person name="Dong Y."/>
            <person name="Xiao B."/>
        </authorList>
    </citation>
    <scope>NUCLEOTIDE SEQUENCE [LARGE SCALE GENOMIC DNA]</scope>
    <source>
        <strain evidence="3">race 1</strain>
    </source>
</reference>